<dbReference type="AlphaFoldDB" id="A0A380BQ95"/>
<dbReference type="PANTHER" id="PTHR34385">
    <property type="entry name" value="D-ALANYL-D-ALANINE CARBOXYPEPTIDASE"/>
    <property type="match status" value="1"/>
</dbReference>
<evidence type="ECO:0000313" key="2">
    <source>
        <dbReference type="EMBL" id="SUJ05112.1"/>
    </source>
</evidence>
<keyword evidence="3" id="KW-1185">Reference proteome</keyword>
<evidence type="ECO:0000259" key="1">
    <source>
        <dbReference type="Pfam" id="PF02557"/>
    </source>
</evidence>
<dbReference type="GO" id="GO:0004180">
    <property type="term" value="F:carboxypeptidase activity"/>
    <property type="evidence" value="ECO:0007669"/>
    <property type="project" value="UniProtKB-KW"/>
</dbReference>
<dbReference type="Proteomes" id="UP000254069">
    <property type="component" value="Unassembled WGS sequence"/>
</dbReference>
<gene>
    <name evidence="2" type="ORF">NCTC10738_03747</name>
</gene>
<reference evidence="2 3" key="1">
    <citation type="submission" date="2018-06" db="EMBL/GenBank/DDBJ databases">
        <authorList>
            <consortium name="Pathogen Informatics"/>
            <person name="Doyle S."/>
        </authorList>
    </citation>
    <scope>NUCLEOTIDE SEQUENCE [LARGE SCALE GENOMIC DNA]</scope>
    <source>
        <strain evidence="2 3">NCTC10738</strain>
    </source>
</reference>
<evidence type="ECO:0000313" key="3">
    <source>
        <dbReference type="Proteomes" id="UP000254069"/>
    </source>
</evidence>
<dbReference type="EMBL" id="UGYO01000002">
    <property type="protein sequence ID" value="SUJ05112.1"/>
    <property type="molecule type" value="Genomic_DNA"/>
</dbReference>
<keyword evidence="2" id="KW-0645">Protease</keyword>
<dbReference type="Pfam" id="PF02557">
    <property type="entry name" value="VanY"/>
    <property type="match status" value="1"/>
</dbReference>
<dbReference type="PANTHER" id="PTHR34385:SF1">
    <property type="entry name" value="PEPTIDOGLYCAN L-ALANYL-D-GLUTAMATE ENDOPEPTIDASE CWLK"/>
    <property type="match status" value="1"/>
</dbReference>
<keyword evidence="2" id="KW-0121">Carboxypeptidase</keyword>
<dbReference type="InterPro" id="IPR003709">
    <property type="entry name" value="VanY-like_core_dom"/>
</dbReference>
<dbReference type="CDD" id="cd14847">
    <property type="entry name" value="DD-carboxypeptidase_like"/>
    <property type="match status" value="1"/>
</dbReference>
<dbReference type="InterPro" id="IPR009045">
    <property type="entry name" value="Zn_M74/Hedgehog-like"/>
</dbReference>
<proteinExistence type="predicted"/>
<name>A0A380BQ95_9GAMM</name>
<protein>
    <submittedName>
        <fullName evidence="2">D-alanyl-D-alanine carboxypeptidase</fullName>
    </submittedName>
</protein>
<dbReference type="InterPro" id="IPR052179">
    <property type="entry name" value="DD-CPase-like"/>
</dbReference>
<organism evidence="2 3">
    <name type="scientific">Shewanella algae</name>
    <dbReference type="NCBI Taxonomy" id="38313"/>
    <lineage>
        <taxon>Bacteria</taxon>
        <taxon>Pseudomonadati</taxon>
        <taxon>Pseudomonadota</taxon>
        <taxon>Gammaproteobacteria</taxon>
        <taxon>Alteromonadales</taxon>
        <taxon>Shewanellaceae</taxon>
        <taxon>Shewanella</taxon>
    </lineage>
</organism>
<dbReference type="SUPFAM" id="SSF55166">
    <property type="entry name" value="Hedgehog/DD-peptidase"/>
    <property type="match status" value="1"/>
</dbReference>
<feature type="domain" description="D-alanyl-D-alanine carboxypeptidase-like core" evidence="1">
    <location>
        <begin position="35"/>
        <end position="189"/>
    </location>
</feature>
<sequence>MARGDFLYGLETEAEPQRTLVSLSGSESGSGAEVWLEAETAKAFLEMQAAAEQDGIALAICSGYRSFERQLAIWNAKASGKRTLLNKDSLPVGDIGALSDDELVALILLWSALPGASRHHWGTDVDLFDSAQISKHELKLVNAEYEPQGPCYKLDLWLDERAPDFGFYRPFQAGLSGVSPERWHLSFLPKAKGFLEQFDSDRLRQILDHSEVTLKQGLLRRLPELVETYVRHVAPYPVGFK</sequence>
<dbReference type="RefSeq" id="WP_115390308.1">
    <property type="nucleotide sequence ID" value="NZ_AP024610.1"/>
</dbReference>
<dbReference type="GO" id="GO:0006508">
    <property type="term" value="P:proteolysis"/>
    <property type="evidence" value="ECO:0007669"/>
    <property type="project" value="InterPro"/>
</dbReference>
<dbReference type="Gene3D" id="3.30.1380.10">
    <property type="match status" value="1"/>
</dbReference>
<keyword evidence="2" id="KW-0378">Hydrolase</keyword>
<accession>A0A380BQ95</accession>